<reference evidence="1 2" key="1">
    <citation type="submission" date="2018-11" db="EMBL/GenBank/DDBJ databases">
        <title>Vibrio LJC006 sp. nov., isolated from seawater during the bloom of the enteromorpha.</title>
        <authorList>
            <person name="Liang J."/>
        </authorList>
    </citation>
    <scope>NUCLEOTIDE SEQUENCE [LARGE SCALE GENOMIC DNA]</scope>
    <source>
        <strain evidence="1 2">LJC006</strain>
    </source>
</reference>
<name>A0A3N9THH1_9VIBR</name>
<evidence type="ECO:0000313" key="1">
    <source>
        <dbReference type="EMBL" id="RQW63314.1"/>
    </source>
</evidence>
<dbReference type="OrthoDB" id="5180054at2"/>
<dbReference type="Proteomes" id="UP000281112">
    <property type="component" value="Unassembled WGS sequence"/>
</dbReference>
<proteinExistence type="predicted"/>
<keyword evidence="2" id="KW-1185">Reference proteome</keyword>
<gene>
    <name evidence="1" type="ORF">EES38_08660</name>
</gene>
<accession>A0A3N9THH1</accession>
<comment type="caution">
    <text evidence="1">The sequence shown here is derived from an EMBL/GenBank/DDBJ whole genome shotgun (WGS) entry which is preliminary data.</text>
</comment>
<dbReference type="RefSeq" id="WP_124936780.1">
    <property type="nucleotide sequence ID" value="NZ_RJVQ01000003.1"/>
</dbReference>
<sequence length="432" mass="48975">MSDTIHKEPLAAQAHVLSKSGDWDGAQKKLIALIGEITGASVTTLTINRDQYSLNSLNGLVSVSDGSDYFFKYHHEEGEEQSIEEYYRAELLKRYGFPVDVPVFACKEPGRQILLYRQRDDKRLADVCRKVESEAAYQTIDPIVNAQIELDKLTLTKTLESYKPVTENEVESEAIHQLFYRRLVDGQHPDGLGGRVNKFYVGKIFQLGDTTLDWENFSQAKWCINGVNYPYSIEELFTQSANTLKPSHLADHGAVTAHGDAHNANVWYENGDVPKLSMFDPAFAGEHIPALLAEVKATFHNIFAHPYWLYEPNLVEKNYHVSVQFHTENNTIYVKHDWTLTQLRQAFLDSKIRNYWQPLIRHLDDCKALPSNWQEIIRLGLFCCPTLVMDLRADGLSNHTPYSSPLGFAVAVSLANPSQEGLSAWVDELLIS</sequence>
<dbReference type="AlphaFoldDB" id="A0A3N9THH1"/>
<evidence type="ECO:0008006" key="3">
    <source>
        <dbReference type="Google" id="ProtNLM"/>
    </source>
</evidence>
<dbReference type="EMBL" id="RJVQ01000003">
    <property type="protein sequence ID" value="RQW63314.1"/>
    <property type="molecule type" value="Genomic_DNA"/>
</dbReference>
<evidence type="ECO:0000313" key="2">
    <source>
        <dbReference type="Proteomes" id="UP000281112"/>
    </source>
</evidence>
<protein>
    <recommendedName>
        <fullName evidence="3">Aminoglycoside phosphotransferase domain-containing protein</fullName>
    </recommendedName>
</protein>
<organism evidence="1 2">
    <name type="scientific">Vibrio viridaestus</name>
    <dbReference type="NCBI Taxonomy" id="2487322"/>
    <lineage>
        <taxon>Bacteria</taxon>
        <taxon>Pseudomonadati</taxon>
        <taxon>Pseudomonadota</taxon>
        <taxon>Gammaproteobacteria</taxon>
        <taxon>Vibrionales</taxon>
        <taxon>Vibrionaceae</taxon>
        <taxon>Vibrio</taxon>
    </lineage>
</organism>